<protein>
    <submittedName>
        <fullName evidence="1">Uncharacterized protein</fullName>
    </submittedName>
</protein>
<sequence>MLPDSVAFHEAADNYNRWDEDSPYFQIADKLQDATAAALPALRKAAGDCPACIMAALRQAKIPVPMAEKFNFTAEMKNIWDGINESKTDY</sequence>
<organism evidence="1">
    <name type="scientific">viral metagenome</name>
    <dbReference type="NCBI Taxonomy" id="1070528"/>
    <lineage>
        <taxon>unclassified sequences</taxon>
        <taxon>metagenomes</taxon>
        <taxon>organismal metagenomes</taxon>
    </lineage>
</organism>
<accession>A0A6M3Y154</accession>
<proteinExistence type="predicted"/>
<reference evidence="1" key="1">
    <citation type="submission" date="2020-03" db="EMBL/GenBank/DDBJ databases">
        <title>The deep terrestrial virosphere.</title>
        <authorList>
            <person name="Holmfeldt K."/>
            <person name="Nilsson E."/>
            <person name="Simone D."/>
            <person name="Lopez-Fernandez M."/>
            <person name="Wu X."/>
            <person name="de Brujin I."/>
            <person name="Lundin D."/>
            <person name="Andersson A."/>
            <person name="Bertilsson S."/>
            <person name="Dopson M."/>
        </authorList>
    </citation>
    <scope>NUCLEOTIDE SEQUENCE</scope>
    <source>
        <strain evidence="1">TM448B03953</strain>
    </source>
</reference>
<evidence type="ECO:0000313" key="1">
    <source>
        <dbReference type="EMBL" id="QJI02998.1"/>
    </source>
</evidence>
<name>A0A6M3Y154_9ZZZZ</name>
<gene>
    <name evidence="1" type="ORF">TM448B03953_0007</name>
</gene>
<dbReference type="AlphaFoldDB" id="A0A6M3Y154"/>
<dbReference type="EMBL" id="MT145049">
    <property type="protein sequence ID" value="QJI02998.1"/>
    <property type="molecule type" value="Genomic_DNA"/>
</dbReference>